<dbReference type="Gene3D" id="3.40.50.300">
    <property type="entry name" value="P-loop containing nucleotide triphosphate hydrolases"/>
    <property type="match status" value="1"/>
</dbReference>
<feature type="domain" description="NACHT N-terminal Helical" evidence="2">
    <location>
        <begin position="3"/>
        <end position="100"/>
    </location>
</feature>
<accession>A0A928ZXY1</accession>
<keyword evidence="4" id="KW-1185">Reference proteome</keyword>
<organism evidence="3 4">
    <name type="scientific">Leptolyngbya cf. ectocarpi LEGE 11479</name>
    <dbReference type="NCBI Taxonomy" id="1828722"/>
    <lineage>
        <taxon>Bacteria</taxon>
        <taxon>Bacillati</taxon>
        <taxon>Cyanobacteriota</taxon>
        <taxon>Cyanophyceae</taxon>
        <taxon>Leptolyngbyales</taxon>
        <taxon>Leptolyngbyaceae</taxon>
        <taxon>Leptolyngbya group</taxon>
        <taxon>Leptolyngbya</taxon>
    </lineage>
</organism>
<evidence type="ECO:0000313" key="3">
    <source>
        <dbReference type="EMBL" id="MBE9069492.1"/>
    </source>
</evidence>
<dbReference type="Pfam" id="PF05729">
    <property type="entry name" value="NACHT"/>
    <property type="match status" value="1"/>
</dbReference>
<gene>
    <name evidence="3" type="ORF">IQ260_22865</name>
</gene>
<dbReference type="InterPro" id="IPR007111">
    <property type="entry name" value="NACHT_NTPase"/>
</dbReference>
<dbReference type="PANTHER" id="PTHR46844:SF1">
    <property type="entry name" value="SLR5058 PROTEIN"/>
    <property type="match status" value="1"/>
</dbReference>
<evidence type="ECO:0000259" key="1">
    <source>
        <dbReference type="Pfam" id="PF05729"/>
    </source>
</evidence>
<evidence type="ECO:0000313" key="4">
    <source>
        <dbReference type="Proteomes" id="UP000615026"/>
    </source>
</evidence>
<dbReference type="PANTHER" id="PTHR46844">
    <property type="entry name" value="SLR5058 PROTEIN"/>
    <property type="match status" value="1"/>
</dbReference>
<dbReference type="SUPFAM" id="SSF52540">
    <property type="entry name" value="P-loop containing nucleoside triphosphate hydrolases"/>
    <property type="match status" value="1"/>
</dbReference>
<feature type="non-terminal residue" evidence="3">
    <location>
        <position position="520"/>
    </location>
</feature>
<dbReference type="AlphaFoldDB" id="A0A928ZXY1"/>
<dbReference type="Proteomes" id="UP000615026">
    <property type="component" value="Unassembled WGS sequence"/>
</dbReference>
<name>A0A928ZXY1_LEPEC</name>
<dbReference type="EMBL" id="JADEXP010000281">
    <property type="protein sequence ID" value="MBE9069492.1"/>
    <property type="molecule type" value="Genomic_DNA"/>
</dbReference>
<proteinExistence type="predicted"/>
<reference evidence="3" key="1">
    <citation type="submission" date="2020-10" db="EMBL/GenBank/DDBJ databases">
        <authorList>
            <person name="Castelo-Branco R."/>
            <person name="Eusebio N."/>
            <person name="Adriana R."/>
            <person name="Vieira A."/>
            <person name="Brugerolle De Fraissinette N."/>
            <person name="Rezende De Castro R."/>
            <person name="Schneider M.P."/>
            <person name="Vasconcelos V."/>
            <person name="Leao P.N."/>
        </authorList>
    </citation>
    <scope>NUCLEOTIDE SEQUENCE</scope>
    <source>
        <strain evidence="3">LEGE 11479</strain>
    </source>
</reference>
<comment type="caution">
    <text evidence="3">The sequence shown here is derived from an EMBL/GenBank/DDBJ whole genome shotgun (WGS) entry which is preliminary data.</text>
</comment>
<dbReference type="InterPro" id="IPR054568">
    <property type="entry name" value="NNH3"/>
</dbReference>
<dbReference type="InterPro" id="IPR027417">
    <property type="entry name" value="P-loop_NTPase"/>
</dbReference>
<sequence>MVTSRFRESKLAELLGTALVEQLQQAGLGEAESKKLSEQVSWGTPRYIHQAISEAGESVEPLAELYRTGGQQEQDRYVSIDAYLKKKIAPLPKEQVFDESDPPITFDDIYVPLNVQPLTQSGKKKEDTDPVNIHKWAQSLLEQTGPRKVMFIEGDAGQGKSVFCRMFAAEVCQTQSFLYIPLFIRLRSLRAIENTLTETLENCPDLEPVEFVGTEGWLKDKNTRFLIILDGFDELLLQGRSTGGLQEFLQQVSDFQERSHHQCLVTGRPLALQGIAQRITQNKTLERVKLQPMDNALQERWLINWQAIFEEKEVNQFRQFLEACPTEIGNNLAREPLLIYLLARLHREKQLTSEMFADAEQESQAKLRIYRGSVNWVLEKQRQAENIRLSGLDDPDDLREVLQEAALCVVQSGNETAQLSMLKARFQDSANPVATSLKTAQETTGQSEDKALNNLLTTFYLRPGEGDKRGSVEFAHKSFGEYLFAERLIAAFESWTELDRRKRFRLDDRTVYGQIYDLFG</sequence>
<dbReference type="Pfam" id="PF22735">
    <property type="entry name" value="NNH3"/>
    <property type="match status" value="1"/>
</dbReference>
<protein>
    <submittedName>
        <fullName evidence="3">NACHT domain-containing protein</fullName>
    </submittedName>
</protein>
<evidence type="ECO:0000259" key="2">
    <source>
        <dbReference type="Pfam" id="PF22735"/>
    </source>
</evidence>
<feature type="domain" description="NACHT" evidence="1">
    <location>
        <begin position="149"/>
        <end position="300"/>
    </location>
</feature>